<dbReference type="Gene3D" id="1.25.40.10">
    <property type="entry name" value="Tetratricopeptide repeat domain"/>
    <property type="match status" value="1"/>
</dbReference>
<dbReference type="InterPro" id="IPR011990">
    <property type="entry name" value="TPR-like_helical_dom_sf"/>
</dbReference>
<organism evidence="1 2">
    <name type="scientific">Sphingomonas tagetis</name>
    <dbReference type="NCBI Taxonomy" id="2949092"/>
    <lineage>
        <taxon>Bacteria</taxon>
        <taxon>Pseudomonadati</taxon>
        <taxon>Pseudomonadota</taxon>
        <taxon>Alphaproteobacteria</taxon>
        <taxon>Sphingomonadales</taxon>
        <taxon>Sphingomonadaceae</taxon>
        <taxon>Sphingomonas</taxon>
    </lineage>
</organism>
<keyword evidence="2" id="KW-1185">Reference proteome</keyword>
<comment type="caution">
    <text evidence="1">The sequence shown here is derived from an EMBL/GenBank/DDBJ whole genome shotgun (WGS) entry which is preliminary data.</text>
</comment>
<dbReference type="SUPFAM" id="SSF48452">
    <property type="entry name" value="TPR-like"/>
    <property type="match status" value="1"/>
</dbReference>
<dbReference type="Proteomes" id="UP001139451">
    <property type="component" value="Unassembled WGS sequence"/>
</dbReference>
<dbReference type="AlphaFoldDB" id="A0A9X2KK47"/>
<evidence type="ECO:0000313" key="2">
    <source>
        <dbReference type="Proteomes" id="UP001139451"/>
    </source>
</evidence>
<protein>
    <recommendedName>
        <fullName evidence="3">Tetratricopeptide repeat-containing protein</fullName>
    </recommendedName>
</protein>
<sequence length="199" mass="21550">MAGLFRTQLIANRAVLAQAGGVEEPSRIARLMADGDAARRDGRSADARHCFGEAVHACREDGDLICEAHALTRCAQVARDTGNLDWAIHDQQEAIALYRKAGAGPELAHALRHAGEMFLEQQRHAHAATSLHEALDLYRADAEAAPLDVANALRAAALLAETLDERDEARRFWTDARSLYESSCESGVVEADQRLAALG</sequence>
<name>A0A9X2KK47_9SPHN</name>
<evidence type="ECO:0000313" key="1">
    <source>
        <dbReference type="EMBL" id="MCP3729415.1"/>
    </source>
</evidence>
<evidence type="ECO:0008006" key="3">
    <source>
        <dbReference type="Google" id="ProtNLM"/>
    </source>
</evidence>
<reference evidence="1" key="1">
    <citation type="submission" date="2022-05" db="EMBL/GenBank/DDBJ databases">
        <title>Sphingomonas sp. strain MG17 Genome sequencing and assembly.</title>
        <authorList>
            <person name="Kim I."/>
        </authorList>
    </citation>
    <scope>NUCLEOTIDE SEQUENCE</scope>
    <source>
        <strain evidence="1">MG17</strain>
    </source>
</reference>
<proteinExistence type="predicted"/>
<dbReference type="EMBL" id="JAMLDX010000002">
    <property type="protein sequence ID" value="MCP3729415.1"/>
    <property type="molecule type" value="Genomic_DNA"/>
</dbReference>
<gene>
    <name evidence="1" type="ORF">M9978_03145</name>
</gene>
<accession>A0A9X2KK47</accession>